<keyword evidence="3" id="KW-0511">Multifunctional enzyme</keyword>
<dbReference type="InterPro" id="IPR016039">
    <property type="entry name" value="Thiolase-like"/>
</dbReference>
<evidence type="ECO:0000259" key="5">
    <source>
        <dbReference type="Pfam" id="PF08990"/>
    </source>
</evidence>
<comment type="caution">
    <text evidence="6">The sequence shown here is derived from an EMBL/GenBank/DDBJ whole genome shotgun (WGS) entry which is preliminary data.</text>
</comment>
<comment type="cofactor">
    <cofactor evidence="1">
        <name>pantetheine 4'-phosphate</name>
        <dbReference type="ChEBI" id="CHEBI:47942"/>
    </cofactor>
</comment>
<dbReference type="EMBL" id="JAHSTP010000046">
    <property type="protein sequence ID" value="MBZ6156564.1"/>
    <property type="molecule type" value="Genomic_DNA"/>
</dbReference>
<dbReference type="Gene3D" id="6.10.40.10">
    <property type="match status" value="1"/>
</dbReference>
<keyword evidence="7" id="KW-1185">Reference proteome</keyword>
<sequence>MNVEDKLRSYLKRVTADLQQARERLREFESRADDPVVVVGMACRYPGGVRSPEDLWQLVADGTDAIGDFPTDRG</sequence>
<dbReference type="Proteomes" id="UP000758701">
    <property type="component" value="Unassembled WGS sequence"/>
</dbReference>
<name>A0ABS7WF09_STROV</name>
<evidence type="ECO:0000256" key="3">
    <source>
        <dbReference type="ARBA" id="ARBA00023268"/>
    </source>
</evidence>
<keyword evidence="2" id="KW-0808">Transferase</keyword>
<evidence type="ECO:0000313" key="7">
    <source>
        <dbReference type="Proteomes" id="UP000758701"/>
    </source>
</evidence>
<dbReference type="Gene3D" id="3.40.47.10">
    <property type="match status" value="1"/>
</dbReference>
<feature type="non-terminal residue" evidence="6">
    <location>
        <position position="74"/>
    </location>
</feature>
<evidence type="ECO:0000256" key="2">
    <source>
        <dbReference type="ARBA" id="ARBA00022679"/>
    </source>
</evidence>
<organism evidence="6 7">
    <name type="scientific">Streptomyces olivaceus</name>
    <dbReference type="NCBI Taxonomy" id="47716"/>
    <lineage>
        <taxon>Bacteria</taxon>
        <taxon>Bacillati</taxon>
        <taxon>Actinomycetota</taxon>
        <taxon>Actinomycetes</taxon>
        <taxon>Kitasatosporales</taxon>
        <taxon>Streptomycetaceae</taxon>
        <taxon>Streptomyces</taxon>
    </lineage>
</organism>
<dbReference type="InterPro" id="IPR036299">
    <property type="entry name" value="Polyketide_synth_docking_sf"/>
</dbReference>
<dbReference type="RefSeq" id="WP_224228432.1">
    <property type="nucleotide sequence ID" value="NZ_JAHSSM010000052.1"/>
</dbReference>
<evidence type="ECO:0000259" key="4">
    <source>
        <dbReference type="Pfam" id="PF00109"/>
    </source>
</evidence>
<dbReference type="SUPFAM" id="SSF101173">
    <property type="entry name" value="Docking domain B of the erythromycin polyketide synthase (DEBS)"/>
    <property type="match status" value="1"/>
</dbReference>
<dbReference type="PANTHER" id="PTHR43775">
    <property type="entry name" value="FATTY ACID SYNTHASE"/>
    <property type="match status" value="1"/>
</dbReference>
<dbReference type="PANTHER" id="PTHR43775:SF51">
    <property type="entry name" value="INACTIVE PHENOLPHTHIOCEROL SYNTHESIS POLYKETIDE SYNTHASE TYPE I PKS1-RELATED"/>
    <property type="match status" value="1"/>
</dbReference>
<reference evidence="6 7" key="1">
    <citation type="submission" date="2021-06" db="EMBL/GenBank/DDBJ databases">
        <title>Ecological speciation of a Streptomyces species isolated from different habitats and geographic origins.</title>
        <authorList>
            <person name="Wang J."/>
        </authorList>
    </citation>
    <scope>NUCLEOTIDE SEQUENCE [LARGE SCALE GENOMIC DNA]</scope>
    <source>
        <strain evidence="6 7">FXJ8.012</strain>
    </source>
</reference>
<dbReference type="InterPro" id="IPR015083">
    <property type="entry name" value="NorB/c/GfsB-D-like_docking"/>
</dbReference>
<dbReference type="Pfam" id="PF00109">
    <property type="entry name" value="ketoacyl-synt"/>
    <property type="match status" value="1"/>
</dbReference>
<feature type="domain" description="Beta-ketoacyl synthase-like N-terminal" evidence="4">
    <location>
        <begin position="34"/>
        <end position="73"/>
    </location>
</feature>
<dbReference type="InterPro" id="IPR050091">
    <property type="entry name" value="PKS_NRPS_Biosynth_Enz"/>
</dbReference>
<proteinExistence type="predicted"/>
<evidence type="ECO:0000256" key="1">
    <source>
        <dbReference type="ARBA" id="ARBA00001957"/>
    </source>
</evidence>
<gene>
    <name evidence="6" type="ORF">KVH32_36420</name>
</gene>
<dbReference type="Pfam" id="PF08990">
    <property type="entry name" value="Docking"/>
    <property type="match status" value="1"/>
</dbReference>
<evidence type="ECO:0000313" key="6">
    <source>
        <dbReference type="EMBL" id="MBZ6156564.1"/>
    </source>
</evidence>
<dbReference type="SUPFAM" id="SSF53901">
    <property type="entry name" value="Thiolase-like"/>
    <property type="match status" value="1"/>
</dbReference>
<feature type="domain" description="Polyketide synthase NorB/C/GfsB-E-like docking" evidence="5">
    <location>
        <begin position="4"/>
        <end position="29"/>
    </location>
</feature>
<accession>A0ABS7WF09</accession>
<protein>
    <submittedName>
        <fullName evidence="6">Polyketide synthase docking domain-containing protein</fullName>
    </submittedName>
</protein>
<dbReference type="InterPro" id="IPR014030">
    <property type="entry name" value="Ketoacyl_synth_N"/>
</dbReference>